<evidence type="ECO:0000313" key="1">
    <source>
        <dbReference type="EMBL" id="ATW54939.1"/>
    </source>
</evidence>
<dbReference type="NCBIfam" id="NF011888">
    <property type="entry name" value="PRK15361.1"/>
    <property type="match status" value="1"/>
</dbReference>
<dbReference type="Pfam" id="PF05802">
    <property type="entry name" value="SctB2"/>
    <property type="match status" value="1"/>
</dbReference>
<dbReference type="InterPro" id="IPR008611">
    <property type="entry name" value="SctB2-like"/>
</dbReference>
<gene>
    <name evidence="1" type="ORF">CNQ75_10655</name>
</gene>
<reference evidence="1 2" key="1">
    <citation type="submission" date="2017-09" db="EMBL/GenBank/DDBJ databases">
        <title>Complete genome of Salmonella enterica subsp. diarizonae isolated from stool of a patient with bacterial enteropathy.</title>
        <authorList>
            <person name="Zhou J."/>
            <person name="Chen Q."/>
            <person name="Guo L."/>
            <person name="Fan J."/>
        </authorList>
    </citation>
    <scope>NUCLEOTIDE SEQUENCE [LARGE SCALE GENOMIC DNA]</scope>
    <source>
        <strain evidence="1 2">HZS154</strain>
    </source>
</reference>
<dbReference type="AlphaFoldDB" id="A0A2I5HH94"/>
<organism evidence="1 2">
    <name type="scientific">Salmonella diarizonae</name>
    <dbReference type="NCBI Taxonomy" id="59204"/>
    <lineage>
        <taxon>Bacteria</taxon>
        <taxon>Pseudomonadati</taxon>
        <taxon>Pseudomonadota</taxon>
        <taxon>Gammaproteobacteria</taxon>
        <taxon>Enterobacterales</taxon>
        <taxon>Enterobacteriaceae</taxon>
        <taxon>Salmonella</taxon>
    </lineage>
</organism>
<proteinExistence type="predicted"/>
<dbReference type="RefSeq" id="WP_063390400.1">
    <property type="nucleotide sequence ID" value="NZ_CP011288.1"/>
</dbReference>
<dbReference type="EMBL" id="CP023345">
    <property type="protein sequence ID" value="ATW54939.1"/>
    <property type="molecule type" value="Genomic_DNA"/>
</dbReference>
<evidence type="ECO:0000313" key="2">
    <source>
        <dbReference type="Proteomes" id="UP000230639"/>
    </source>
</evidence>
<sequence length="196" mass="20981">MEASNVAPASPMLSSLLAPSSAQSQSGERVDTESLLLLFDVIWTKLIELAKKLRDIMRTYNETRQRLTWELQVNVLQTQMKTIDQTFTASMITAGSAMLSGVLTIGLGAAGGETGLILGQAMGHTAGGVMGLGAGVAQRQSDQDKAIAELQQNGANSYNKSLMDIMDKAVEIMQQIMGMGTSMVEVLAQMLRALTR</sequence>
<accession>A0A2I5HH94</accession>
<dbReference type="STRING" id="59204.UQ49_10950"/>
<name>A0A2I5HH94_SALDZ</name>
<protein>
    <submittedName>
        <fullName evidence="1">Type III secretion system translocon protein SseD</fullName>
    </submittedName>
</protein>
<dbReference type="Proteomes" id="UP000230639">
    <property type="component" value="Chromosome"/>
</dbReference>